<keyword evidence="1" id="KW-0227">DNA damage</keyword>
<keyword evidence="6" id="KW-1185">Reference proteome</keyword>
<dbReference type="PANTHER" id="PTHR47642:SF5">
    <property type="entry name" value="ATP-DEPENDENT DNA HELICASE"/>
    <property type="match status" value="1"/>
</dbReference>
<dbReference type="InterPro" id="IPR051055">
    <property type="entry name" value="PIF1_helicase"/>
</dbReference>
<proteinExistence type="inferred from homology"/>
<evidence type="ECO:0000259" key="4">
    <source>
        <dbReference type="Pfam" id="PF20209"/>
    </source>
</evidence>
<dbReference type="GO" id="GO:0006281">
    <property type="term" value="P:DNA repair"/>
    <property type="evidence" value="ECO:0007669"/>
    <property type="project" value="UniProtKB-KW"/>
</dbReference>
<dbReference type="Gene3D" id="3.40.50.300">
    <property type="entry name" value="P-loop containing nucleotide triphosphate hydrolases"/>
    <property type="match status" value="1"/>
</dbReference>
<feature type="domain" description="DUF6570" evidence="4">
    <location>
        <begin position="77"/>
        <end position="168"/>
    </location>
</feature>
<comment type="catalytic activity">
    <reaction evidence="1">
        <text>ATP + H2O = ADP + phosphate + H(+)</text>
        <dbReference type="Rhea" id="RHEA:13065"/>
        <dbReference type="ChEBI" id="CHEBI:15377"/>
        <dbReference type="ChEBI" id="CHEBI:15378"/>
        <dbReference type="ChEBI" id="CHEBI:30616"/>
        <dbReference type="ChEBI" id="CHEBI:43474"/>
        <dbReference type="ChEBI" id="CHEBI:456216"/>
        <dbReference type="EC" id="5.6.2.3"/>
    </reaction>
</comment>
<keyword evidence="1" id="KW-0233">DNA recombination</keyword>
<protein>
    <recommendedName>
        <fullName evidence="1">ATP-dependent DNA helicase</fullName>
        <ecNumber evidence="1">5.6.2.3</ecNumber>
    </recommendedName>
</protein>
<accession>A0A1L7XXQ8</accession>
<dbReference type="STRING" id="576137.A0A1L7XXQ8"/>
<evidence type="ECO:0000313" key="6">
    <source>
        <dbReference type="Proteomes" id="UP000184330"/>
    </source>
</evidence>
<keyword evidence="1" id="KW-0067">ATP-binding</keyword>
<dbReference type="GO" id="GO:0000723">
    <property type="term" value="P:telomere maintenance"/>
    <property type="evidence" value="ECO:0007669"/>
    <property type="project" value="InterPro"/>
</dbReference>
<dbReference type="GO" id="GO:0043139">
    <property type="term" value="F:5'-3' DNA helicase activity"/>
    <property type="evidence" value="ECO:0007669"/>
    <property type="project" value="UniProtKB-EC"/>
</dbReference>
<dbReference type="OrthoDB" id="432234at2759"/>
<evidence type="ECO:0000256" key="2">
    <source>
        <dbReference type="SAM" id="MobiDB-lite"/>
    </source>
</evidence>
<dbReference type="GO" id="GO:0006310">
    <property type="term" value="P:DNA recombination"/>
    <property type="evidence" value="ECO:0007669"/>
    <property type="project" value="UniProtKB-KW"/>
</dbReference>
<dbReference type="Proteomes" id="UP000184330">
    <property type="component" value="Unassembled WGS sequence"/>
</dbReference>
<evidence type="ECO:0000256" key="1">
    <source>
        <dbReference type="RuleBase" id="RU363044"/>
    </source>
</evidence>
<name>A0A1L7XXQ8_9HELO</name>
<feature type="domain" description="DNA helicase Pif1-like DEAD-box helicase" evidence="3">
    <location>
        <begin position="1075"/>
        <end position="1129"/>
    </location>
</feature>
<keyword evidence="1" id="KW-0547">Nucleotide-binding</keyword>
<dbReference type="InterPro" id="IPR027417">
    <property type="entry name" value="P-loop_NTPase"/>
</dbReference>
<evidence type="ECO:0000313" key="5">
    <source>
        <dbReference type="EMBL" id="CZR69862.1"/>
    </source>
</evidence>
<dbReference type="PANTHER" id="PTHR47642">
    <property type="entry name" value="ATP-DEPENDENT DNA HELICASE"/>
    <property type="match status" value="1"/>
</dbReference>
<organism evidence="5 6">
    <name type="scientific">Phialocephala subalpina</name>
    <dbReference type="NCBI Taxonomy" id="576137"/>
    <lineage>
        <taxon>Eukaryota</taxon>
        <taxon>Fungi</taxon>
        <taxon>Dikarya</taxon>
        <taxon>Ascomycota</taxon>
        <taxon>Pezizomycotina</taxon>
        <taxon>Leotiomycetes</taxon>
        <taxon>Helotiales</taxon>
        <taxon>Mollisiaceae</taxon>
        <taxon>Phialocephala</taxon>
        <taxon>Phialocephala fortinii species complex</taxon>
    </lineage>
</organism>
<dbReference type="Pfam" id="PF20209">
    <property type="entry name" value="DUF6570"/>
    <property type="match status" value="1"/>
</dbReference>
<dbReference type="InterPro" id="IPR010285">
    <property type="entry name" value="DNA_helicase_pif1-like_DEAD"/>
</dbReference>
<keyword evidence="1" id="KW-0347">Helicase</keyword>
<dbReference type="Pfam" id="PF05970">
    <property type="entry name" value="PIF1"/>
    <property type="match status" value="1"/>
</dbReference>
<feature type="region of interest" description="Disordered" evidence="2">
    <location>
        <begin position="258"/>
        <end position="277"/>
    </location>
</feature>
<gene>
    <name evidence="5" type="ORF">PAC_19762</name>
</gene>
<sequence>MGFVNPVTSFVDPVNYWIKDYRNQSRLTWKRRYESPIMPPSIRVTKGRLHSPERRPSLFRDSSTVRFLVLAHLIVSSTTHGKGISYRGARGHYVAIKQDPSNILSILPTKRLQDHTTITVSWEKETPPSEENLARFCSVNKNKVLQALLWLCAHNPVYKSVRINYELLESWPQDHIPQEIRHAFLALQTDMASIVQDEREGYATSLQDGLFENELDAEVGNPEPGTIISRSLFSDFHGQDPQATTTLLASLQAVLESKDTDESNSIPQHGGDGLGSTLDPPIDPVNPHVSYKSVPGLPVLDSFTDPAYFTGAFPTLFPYACLGNYLQVENGYWATATADLASLTGDELHAAAAQFQSKTKISNPVIHTLIENVRIISSFNPESYGEKIRLRNLIFGKIGRLGIPLIWFTLNPHDIGNIFVLSTSIRSLPPSLTASLSVSKEAGTFGTISSYFGVVESTTRMMLHLHGFAWLSRNFGAANLSQRLLSDSHFKDRLITYIQSIIKETVDLTLGQRFVTREPPGSATFNMSENMAPVEFEDALSIDSNNVAAQVQMHVHSHTCTKYQRKGMKARLKSQQRNSEQGGVAGDIIQHPKSKTALPQICRFLFPKAIVSESLVTAEGFIRMQRNHQFVNKYNPIISSAIKCNHDVNFTPSSSKVLAAVYYMTNYVTKSQTDRGQLVLAAAVLKKAQEVAKAKATADVDLPTPPPLDMAKFALKAYHRFTRDTEMGAPAVAHFLLNQPSFYVPQRTRSVTVNFYWVKLALQAALASLLDECCPNAAAIEAEQFTEFDQEAQRPSLYENYRSRGQHLANLCFYEYASQIFVQTFAAAARRSMCYLFENTHPQYGTHVQVSVNSVESLATPALCESFTRHQDTDKGIVSNTCRTQDEIDETFLGLFYPWNKLPLDFGQDLQDLRASEYKNTYVWDLVVQSLPSYLFQLPPFLKSTIKVDSISQFCSYGEAALDVRGDISYGTSRPRVLINPLNTSTHFCDSTMVKAWAKELQQSSEAEDIAYISAFSSSTADQSSSLIPSLDILPLSTASLPTLQAMFHAAPTTDSAVSLIQSQYRLNSKQMLFLLYLRGVGGVEKTYLVKAFLFGVSIIERQEDVLLTASTGAAAANIGGSTYHSALSLYRNQPMRQAGDLLFQAILDRARSATLTEEDVATLNSQTVAARVARGEVPPNRAVIQVNQLREDVNLTQLESFATKKKQKINLFPARHDTPNTATINHALLVRMMFRVREAGKLKGPGFFAFTTGMSVMLLQNTKTSSGLVNGMTTEAKRAILDVNVQVTDYKCQGSTFDNLIVDLRFQSQRGLSEHQKWTSINVQLGRLRSLAGVWLREPITLADVQASPHSSDSGALILKGLLIEYSSPRRDSRSFKTSSVESSAASCIENSDFSGLKWFSAAFKLRKAPSSPTRIIPNFTCGFS</sequence>
<dbReference type="GO" id="GO:0005524">
    <property type="term" value="F:ATP binding"/>
    <property type="evidence" value="ECO:0007669"/>
    <property type="project" value="UniProtKB-KW"/>
</dbReference>
<dbReference type="GO" id="GO:0016887">
    <property type="term" value="F:ATP hydrolysis activity"/>
    <property type="evidence" value="ECO:0007669"/>
    <property type="project" value="RHEA"/>
</dbReference>
<comment type="similarity">
    <text evidence="1">Belongs to the helicase family.</text>
</comment>
<reference evidence="5 6" key="1">
    <citation type="submission" date="2016-03" db="EMBL/GenBank/DDBJ databases">
        <authorList>
            <person name="Ploux O."/>
        </authorList>
    </citation>
    <scope>NUCLEOTIDE SEQUENCE [LARGE SCALE GENOMIC DNA]</scope>
    <source>
        <strain evidence="5 6">UAMH 11012</strain>
    </source>
</reference>
<comment type="cofactor">
    <cofactor evidence="1">
        <name>Mg(2+)</name>
        <dbReference type="ChEBI" id="CHEBI:18420"/>
    </cofactor>
</comment>
<keyword evidence="1" id="KW-0234">DNA repair</keyword>
<dbReference type="EMBL" id="FJOG01000082">
    <property type="protein sequence ID" value="CZR69862.1"/>
    <property type="molecule type" value="Genomic_DNA"/>
</dbReference>
<dbReference type="EC" id="5.6.2.3" evidence="1"/>
<evidence type="ECO:0000259" key="3">
    <source>
        <dbReference type="Pfam" id="PF05970"/>
    </source>
</evidence>
<keyword evidence="1" id="KW-0378">Hydrolase</keyword>
<dbReference type="InterPro" id="IPR046700">
    <property type="entry name" value="DUF6570"/>
</dbReference>